<protein>
    <submittedName>
        <fullName evidence="10">ABC transporter permease</fullName>
    </submittedName>
</protein>
<evidence type="ECO:0000256" key="6">
    <source>
        <dbReference type="ARBA" id="ARBA00022989"/>
    </source>
</evidence>
<keyword evidence="6 8" id="KW-1133">Transmembrane helix</keyword>
<evidence type="ECO:0000256" key="7">
    <source>
        <dbReference type="ARBA" id="ARBA00023136"/>
    </source>
</evidence>
<organism evidence="10 11">
    <name type="scientific">Brevibacillus choshinensis</name>
    <dbReference type="NCBI Taxonomy" id="54911"/>
    <lineage>
        <taxon>Bacteria</taxon>
        <taxon>Bacillati</taxon>
        <taxon>Bacillota</taxon>
        <taxon>Bacilli</taxon>
        <taxon>Bacillales</taxon>
        <taxon>Paenibacillaceae</taxon>
        <taxon>Brevibacillus</taxon>
    </lineage>
</organism>
<reference evidence="10 11" key="1">
    <citation type="submission" date="2015-09" db="EMBL/GenBank/DDBJ databases">
        <title>Genome sequencing project for genomic taxonomy and phylogenomics of Bacillus-like bacteria.</title>
        <authorList>
            <person name="Liu B."/>
            <person name="Wang J."/>
            <person name="Zhu Y."/>
            <person name="Liu G."/>
            <person name="Chen Q."/>
            <person name="Chen Z."/>
            <person name="Lan J."/>
            <person name="Che J."/>
            <person name="Ge C."/>
            <person name="Shi H."/>
            <person name="Pan Z."/>
            <person name="Liu X."/>
        </authorList>
    </citation>
    <scope>NUCLEOTIDE SEQUENCE [LARGE SCALE GENOMIC DNA]</scope>
    <source>
        <strain evidence="10 11">DSM 8552</strain>
    </source>
</reference>
<feature type="domain" description="ABC transmembrane type-1" evidence="9">
    <location>
        <begin position="62"/>
        <end position="270"/>
    </location>
</feature>
<keyword evidence="4" id="KW-1003">Cell membrane</keyword>
<feature type="transmembrane region" description="Helical" evidence="8">
    <location>
        <begin position="191"/>
        <end position="213"/>
    </location>
</feature>
<comment type="similarity">
    <text evidence="2">Belongs to the binding-protein-dependent transport system permease family. CysTW subfamily.</text>
</comment>
<comment type="subcellular location">
    <subcellularLocation>
        <location evidence="1 8">Cell membrane</location>
        <topology evidence="1 8">Multi-pass membrane protein</topology>
    </subcellularLocation>
</comment>
<evidence type="ECO:0000256" key="8">
    <source>
        <dbReference type="RuleBase" id="RU363032"/>
    </source>
</evidence>
<feature type="transmembrane region" description="Helical" evidence="8">
    <location>
        <begin position="250"/>
        <end position="269"/>
    </location>
</feature>
<dbReference type="EMBL" id="LJJB01000007">
    <property type="protein sequence ID" value="KQL49660.1"/>
    <property type="molecule type" value="Genomic_DNA"/>
</dbReference>
<dbReference type="Gene3D" id="1.10.3720.10">
    <property type="entry name" value="MetI-like"/>
    <property type="match status" value="1"/>
</dbReference>
<dbReference type="RefSeq" id="WP_055743972.1">
    <property type="nucleotide sequence ID" value="NZ_LJJB01000007.1"/>
</dbReference>
<evidence type="ECO:0000256" key="2">
    <source>
        <dbReference type="ARBA" id="ARBA00007069"/>
    </source>
</evidence>
<feature type="transmembrane region" description="Helical" evidence="8">
    <location>
        <begin position="150"/>
        <end position="170"/>
    </location>
</feature>
<proteinExistence type="inferred from homology"/>
<dbReference type="CDD" id="cd06261">
    <property type="entry name" value="TM_PBP2"/>
    <property type="match status" value="1"/>
</dbReference>
<keyword evidence="3 8" id="KW-0813">Transport</keyword>
<gene>
    <name evidence="10" type="ORF">AN963_08025</name>
</gene>
<keyword evidence="11" id="KW-1185">Reference proteome</keyword>
<dbReference type="PROSITE" id="PS50928">
    <property type="entry name" value="ABC_TM1"/>
    <property type="match status" value="1"/>
</dbReference>
<evidence type="ECO:0000259" key="9">
    <source>
        <dbReference type="PROSITE" id="PS50928"/>
    </source>
</evidence>
<dbReference type="Pfam" id="PF00528">
    <property type="entry name" value="BPD_transp_1"/>
    <property type="match status" value="1"/>
</dbReference>
<accession>A0ABR5NDM7</accession>
<feature type="transmembrane region" description="Helical" evidence="8">
    <location>
        <begin position="108"/>
        <end position="130"/>
    </location>
</feature>
<evidence type="ECO:0000313" key="11">
    <source>
        <dbReference type="Proteomes" id="UP000051063"/>
    </source>
</evidence>
<evidence type="ECO:0000256" key="1">
    <source>
        <dbReference type="ARBA" id="ARBA00004651"/>
    </source>
</evidence>
<sequence>MKQKTLLFSLVAMLPFAVLVIAFEIVPLIGMLIDSFSKDEGGGYGLQQYITALTNPYYSKGMLNSLLISLYSSLIGIGIALVASYSITQMPKKIQSMMITFSNMTSNFSGVPLAFAYIILLGTSGIFTLLSKDFGWDILSAFDLYSWSGLVAVYVYFQIPLAILLLYPTYAGIQKSWRESAALLGASSWQFWRYIGLPVIFPSVVGTFSILFANAMGAYATAYALVGGSYNLVPIRIGALVSGDVVSQPHLGSALAMILGLMMIGAMWINERMMRRVRRDLR</sequence>
<dbReference type="InterPro" id="IPR035906">
    <property type="entry name" value="MetI-like_sf"/>
</dbReference>
<keyword evidence="7 8" id="KW-0472">Membrane</keyword>
<evidence type="ECO:0000256" key="5">
    <source>
        <dbReference type="ARBA" id="ARBA00022692"/>
    </source>
</evidence>
<keyword evidence="5 8" id="KW-0812">Transmembrane</keyword>
<dbReference type="SUPFAM" id="SSF161098">
    <property type="entry name" value="MetI-like"/>
    <property type="match status" value="1"/>
</dbReference>
<feature type="transmembrane region" description="Helical" evidence="8">
    <location>
        <begin position="66"/>
        <end position="87"/>
    </location>
</feature>
<dbReference type="PANTHER" id="PTHR42929:SF1">
    <property type="entry name" value="INNER MEMBRANE ABC TRANSPORTER PERMEASE PROTEIN YDCU-RELATED"/>
    <property type="match status" value="1"/>
</dbReference>
<dbReference type="PANTHER" id="PTHR42929">
    <property type="entry name" value="INNER MEMBRANE ABC TRANSPORTER PERMEASE PROTEIN YDCU-RELATED-RELATED"/>
    <property type="match status" value="1"/>
</dbReference>
<dbReference type="Proteomes" id="UP000051063">
    <property type="component" value="Unassembled WGS sequence"/>
</dbReference>
<dbReference type="InterPro" id="IPR000515">
    <property type="entry name" value="MetI-like"/>
</dbReference>
<evidence type="ECO:0000313" key="10">
    <source>
        <dbReference type="EMBL" id="KQL49660.1"/>
    </source>
</evidence>
<evidence type="ECO:0000256" key="4">
    <source>
        <dbReference type="ARBA" id="ARBA00022475"/>
    </source>
</evidence>
<name>A0ABR5NDM7_BRECH</name>
<evidence type="ECO:0000256" key="3">
    <source>
        <dbReference type="ARBA" id="ARBA00022448"/>
    </source>
</evidence>
<comment type="caution">
    <text evidence="10">The sequence shown here is derived from an EMBL/GenBank/DDBJ whole genome shotgun (WGS) entry which is preliminary data.</text>
</comment>